<dbReference type="HOGENOM" id="CLU_1619691_0_0_1"/>
<sequence length="164" mass="18339">MPRGPRRLRFLCTRSNPHLIGERNALQGTGGSRPSSICTHQTRVSRQPTWGPRSLQSVPEVTSPCHHDSACILVESCCRKHGCHREPKCKNWEVRDQDSFGIVDDTRTRADNKYSTSKVAYGLCTVLHNPIDTTLTHNFSEINPLTCDTKRIHSAMARKTSATG</sequence>
<dbReference type="Proteomes" id="UP000054018">
    <property type="component" value="Unassembled WGS sequence"/>
</dbReference>
<evidence type="ECO:0000313" key="2">
    <source>
        <dbReference type="Proteomes" id="UP000054018"/>
    </source>
</evidence>
<protein>
    <submittedName>
        <fullName evidence="1">Uncharacterized protein</fullName>
    </submittedName>
</protein>
<proteinExistence type="predicted"/>
<reference evidence="1 2" key="1">
    <citation type="submission" date="2014-04" db="EMBL/GenBank/DDBJ databases">
        <authorList>
            <consortium name="DOE Joint Genome Institute"/>
            <person name="Kuo A."/>
            <person name="Kohler A."/>
            <person name="Costa M.D."/>
            <person name="Nagy L.G."/>
            <person name="Floudas D."/>
            <person name="Copeland A."/>
            <person name="Barry K.W."/>
            <person name="Cichocki N."/>
            <person name="Veneault-Fourrey C."/>
            <person name="LaButti K."/>
            <person name="Lindquist E.A."/>
            <person name="Lipzen A."/>
            <person name="Lundell T."/>
            <person name="Morin E."/>
            <person name="Murat C."/>
            <person name="Sun H."/>
            <person name="Tunlid A."/>
            <person name="Henrissat B."/>
            <person name="Grigoriev I.V."/>
            <person name="Hibbett D.S."/>
            <person name="Martin F."/>
            <person name="Nordberg H.P."/>
            <person name="Cantor M.N."/>
            <person name="Hua S.X."/>
        </authorList>
    </citation>
    <scope>NUCLEOTIDE SEQUENCE [LARGE SCALE GENOMIC DNA]</scope>
    <source>
        <strain evidence="1 2">441</strain>
    </source>
</reference>
<accession>A0A0C9YUT3</accession>
<dbReference type="EMBL" id="KN834181">
    <property type="protein sequence ID" value="KIK11633.1"/>
    <property type="molecule type" value="Genomic_DNA"/>
</dbReference>
<reference evidence="2" key="2">
    <citation type="submission" date="2015-01" db="EMBL/GenBank/DDBJ databases">
        <title>Evolutionary Origins and Diversification of the Mycorrhizal Mutualists.</title>
        <authorList>
            <consortium name="DOE Joint Genome Institute"/>
            <consortium name="Mycorrhizal Genomics Consortium"/>
            <person name="Kohler A."/>
            <person name="Kuo A."/>
            <person name="Nagy L.G."/>
            <person name="Floudas D."/>
            <person name="Copeland A."/>
            <person name="Barry K.W."/>
            <person name="Cichocki N."/>
            <person name="Veneault-Fourrey C."/>
            <person name="LaButti K."/>
            <person name="Lindquist E.A."/>
            <person name="Lipzen A."/>
            <person name="Lundell T."/>
            <person name="Morin E."/>
            <person name="Murat C."/>
            <person name="Riley R."/>
            <person name="Ohm R."/>
            <person name="Sun H."/>
            <person name="Tunlid A."/>
            <person name="Henrissat B."/>
            <person name="Grigoriev I.V."/>
            <person name="Hibbett D.S."/>
            <person name="Martin F."/>
        </authorList>
    </citation>
    <scope>NUCLEOTIDE SEQUENCE [LARGE SCALE GENOMIC DNA]</scope>
    <source>
        <strain evidence="2">441</strain>
    </source>
</reference>
<dbReference type="AlphaFoldDB" id="A0A0C9YUT3"/>
<evidence type="ECO:0000313" key="1">
    <source>
        <dbReference type="EMBL" id="KIK11633.1"/>
    </source>
</evidence>
<gene>
    <name evidence="1" type="ORF">PISMIDRAFT_478748</name>
</gene>
<organism evidence="1 2">
    <name type="scientific">Pisolithus microcarpus 441</name>
    <dbReference type="NCBI Taxonomy" id="765257"/>
    <lineage>
        <taxon>Eukaryota</taxon>
        <taxon>Fungi</taxon>
        <taxon>Dikarya</taxon>
        <taxon>Basidiomycota</taxon>
        <taxon>Agaricomycotina</taxon>
        <taxon>Agaricomycetes</taxon>
        <taxon>Agaricomycetidae</taxon>
        <taxon>Boletales</taxon>
        <taxon>Sclerodermatineae</taxon>
        <taxon>Pisolithaceae</taxon>
        <taxon>Pisolithus</taxon>
    </lineage>
</organism>
<keyword evidence="2" id="KW-1185">Reference proteome</keyword>
<name>A0A0C9YUT3_9AGAM</name>